<comment type="caution">
    <text evidence="1">The sequence shown here is derived from an EMBL/GenBank/DDBJ whole genome shotgun (WGS) entry which is preliminary data.</text>
</comment>
<protein>
    <submittedName>
        <fullName evidence="1">Uncharacterized protein</fullName>
    </submittedName>
</protein>
<dbReference type="Proteomes" id="UP000807469">
    <property type="component" value="Unassembled WGS sequence"/>
</dbReference>
<organism evidence="1 2">
    <name type="scientific">Pholiota conissans</name>
    <dbReference type="NCBI Taxonomy" id="109636"/>
    <lineage>
        <taxon>Eukaryota</taxon>
        <taxon>Fungi</taxon>
        <taxon>Dikarya</taxon>
        <taxon>Basidiomycota</taxon>
        <taxon>Agaricomycotina</taxon>
        <taxon>Agaricomycetes</taxon>
        <taxon>Agaricomycetidae</taxon>
        <taxon>Agaricales</taxon>
        <taxon>Agaricineae</taxon>
        <taxon>Strophariaceae</taxon>
        <taxon>Pholiota</taxon>
    </lineage>
</organism>
<name>A0A9P5YMC5_9AGAR</name>
<dbReference type="EMBL" id="MU155619">
    <property type="protein sequence ID" value="KAF9471807.1"/>
    <property type="molecule type" value="Genomic_DNA"/>
</dbReference>
<accession>A0A9P5YMC5</accession>
<dbReference type="InterPro" id="IPR032675">
    <property type="entry name" value="LRR_dom_sf"/>
</dbReference>
<dbReference type="Gene3D" id="3.80.10.10">
    <property type="entry name" value="Ribonuclease Inhibitor"/>
    <property type="match status" value="1"/>
</dbReference>
<keyword evidence="2" id="KW-1185">Reference proteome</keyword>
<reference evidence="1" key="1">
    <citation type="submission" date="2020-11" db="EMBL/GenBank/DDBJ databases">
        <authorList>
            <consortium name="DOE Joint Genome Institute"/>
            <person name="Ahrendt S."/>
            <person name="Riley R."/>
            <person name="Andreopoulos W."/>
            <person name="Labutti K."/>
            <person name="Pangilinan J."/>
            <person name="Ruiz-Duenas F.J."/>
            <person name="Barrasa J.M."/>
            <person name="Sanchez-Garcia M."/>
            <person name="Camarero S."/>
            <person name="Miyauchi S."/>
            <person name="Serrano A."/>
            <person name="Linde D."/>
            <person name="Babiker R."/>
            <person name="Drula E."/>
            <person name="Ayuso-Fernandez I."/>
            <person name="Pacheco R."/>
            <person name="Padilla G."/>
            <person name="Ferreira P."/>
            <person name="Barriuso J."/>
            <person name="Kellner H."/>
            <person name="Castanera R."/>
            <person name="Alfaro M."/>
            <person name="Ramirez L."/>
            <person name="Pisabarro A.G."/>
            <person name="Kuo A."/>
            <person name="Tritt A."/>
            <person name="Lipzen A."/>
            <person name="He G."/>
            <person name="Yan M."/>
            <person name="Ng V."/>
            <person name="Cullen D."/>
            <person name="Martin F."/>
            <person name="Rosso M.-N."/>
            <person name="Henrissat B."/>
            <person name="Hibbett D."/>
            <person name="Martinez A.T."/>
            <person name="Grigoriev I.V."/>
        </authorList>
    </citation>
    <scope>NUCLEOTIDE SEQUENCE</scope>
    <source>
        <strain evidence="1">CIRM-BRFM 674</strain>
    </source>
</reference>
<gene>
    <name evidence="1" type="ORF">BDN70DRAFT_901041</name>
</gene>
<dbReference type="AlphaFoldDB" id="A0A9P5YMC5"/>
<evidence type="ECO:0000313" key="1">
    <source>
        <dbReference type="EMBL" id="KAF9471807.1"/>
    </source>
</evidence>
<proteinExistence type="predicted"/>
<dbReference type="SUPFAM" id="SSF52047">
    <property type="entry name" value="RNI-like"/>
    <property type="match status" value="1"/>
</dbReference>
<evidence type="ECO:0000313" key="2">
    <source>
        <dbReference type="Proteomes" id="UP000807469"/>
    </source>
</evidence>
<sequence length="329" mass="37713">MTAQYLDIDVFLWERIGDRFKNGGRVSFPNLRTVVESVDVVTEFGMTFLRVDHEVSTLTSASRLHADGVEFPYHAIYADGQRHNWTNLTHISMVDVSISLRFWFSFLCAVPNIQWGYFGIRFLDDKTGDGGPNQCTLAHLTTLSVLCHLDVPSAEDLAFPINALFGDLYLPALHTLSLYSNMETWHNDDSIDELSNAILCAPNLTTLNLEGCFLFFDEEIEPFWRYASSLTHLQLEPRVWPKSNLNKTEFLNLFFESVLSREFGWLDLANTECSIRVVTLIIHNDNVAKDFATAHLLELSETIPRVEFRIRSNSAIDESRDVWKEWSTF</sequence>